<keyword evidence="2" id="KW-1185">Reference proteome</keyword>
<dbReference type="Gene3D" id="3.60.15.10">
    <property type="entry name" value="Ribonuclease Z/Hydroxyacylglutathione hydrolase-like"/>
    <property type="match status" value="1"/>
</dbReference>
<dbReference type="PANTHER" id="PTHR33835">
    <property type="entry name" value="YALI0C07656P"/>
    <property type="match status" value="1"/>
</dbReference>
<dbReference type="AlphaFoldDB" id="A0A0F8UE75"/>
<dbReference type="Proteomes" id="UP000034291">
    <property type="component" value="Unassembled WGS sequence"/>
</dbReference>
<dbReference type="InterPro" id="IPR025638">
    <property type="entry name" value="DUF4336"/>
</dbReference>
<dbReference type="InterPro" id="IPR036866">
    <property type="entry name" value="RibonucZ/Hydroxyglut_hydro"/>
</dbReference>
<proteinExistence type="predicted"/>
<organism evidence="1 2">
    <name type="scientific">Aspergillus rambellii</name>
    <dbReference type="NCBI Taxonomy" id="308745"/>
    <lineage>
        <taxon>Eukaryota</taxon>
        <taxon>Fungi</taxon>
        <taxon>Dikarya</taxon>
        <taxon>Ascomycota</taxon>
        <taxon>Pezizomycotina</taxon>
        <taxon>Eurotiomycetes</taxon>
        <taxon>Eurotiomycetidae</taxon>
        <taxon>Eurotiales</taxon>
        <taxon>Aspergillaceae</taxon>
        <taxon>Aspergillus</taxon>
        <taxon>Aspergillus subgen. Nidulantes</taxon>
    </lineage>
</organism>
<comment type="caution">
    <text evidence="1">The sequence shown here is derived from an EMBL/GenBank/DDBJ whole genome shotgun (WGS) entry which is preliminary data.</text>
</comment>
<dbReference type="OrthoDB" id="421671at2759"/>
<dbReference type="SUPFAM" id="SSF56281">
    <property type="entry name" value="Metallo-hydrolase/oxidoreductase"/>
    <property type="match status" value="1"/>
</dbReference>
<protein>
    <recommendedName>
        <fullName evidence="3">Beta-lactamase-like protein</fullName>
    </recommendedName>
</protein>
<sequence length="268" mass="30756">MAPQLFPPNPDEVMVIRHVTSDVVTLSLPFARFGRVKFGGRGTLVRMSSGSIAVFSPVNLTPSVRETITSLGGNVKYIAALDLEHHLHLTPWKNAFPEAEIIAPEGLWEKRQSNPEFKDTPFKHIFRQENSGQQRISEEFDAEFETEYVYGHQSRELVFLHKPSRTLIEGDLLFNLPAREQYSKTGESATSGIWTTILKPLMTTTPPATWQKRFVWYVLSKRDRKAFTESMRRIDKWEFNRLIPCHGDVIESGAQGVFRTVMEWFLTN</sequence>
<reference evidence="1 2" key="1">
    <citation type="submission" date="2015-02" db="EMBL/GenBank/DDBJ databases">
        <title>Draft Genome Sequences of Two Closely-Related Aflatoxigenic Aspergillus Species Obtained from the Cote d'Ivoire.</title>
        <authorList>
            <person name="Moore G.G."/>
            <person name="Beltz S.B."/>
            <person name="Mack B.M."/>
        </authorList>
    </citation>
    <scope>NUCLEOTIDE SEQUENCE [LARGE SCALE GENOMIC DNA]</scope>
    <source>
        <strain evidence="1 2">SRRC1468</strain>
    </source>
</reference>
<name>A0A0F8UE75_9EURO</name>
<evidence type="ECO:0008006" key="3">
    <source>
        <dbReference type="Google" id="ProtNLM"/>
    </source>
</evidence>
<dbReference type="PANTHER" id="PTHR33835:SF1">
    <property type="entry name" value="METALLO-BETA-LACTAMASE DOMAIN-CONTAINING PROTEIN"/>
    <property type="match status" value="1"/>
</dbReference>
<accession>A0A0F8UE75</accession>
<gene>
    <name evidence="1" type="ORF">ARAM_005631</name>
</gene>
<dbReference type="EMBL" id="JZBS01002579">
    <property type="protein sequence ID" value="KKK18014.1"/>
    <property type="molecule type" value="Genomic_DNA"/>
</dbReference>
<dbReference type="Pfam" id="PF14234">
    <property type="entry name" value="DUF4336"/>
    <property type="match status" value="1"/>
</dbReference>
<evidence type="ECO:0000313" key="1">
    <source>
        <dbReference type="EMBL" id="KKK18014.1"/>
    </source>
</evidence>
<dbReference type="STRING" id="308745.A0A0F8UE75"/>
<evidence type="ECO:0000313" key="2">
    <source>
        <dbReference type="Proteomes" id="UP000034291"/>
    </source>
</evidence>
<dbReference type="SMR" id="A0A0F8UE75"/>